<organism evidence="3 4">
    <name type="scientific">Papaver somniferum</name>
    <name type="common">Opium poppy</name>
    <dbReference type="NCBI Taxonomy" id="3469"/>
    <lineage>
        <taxon>Eukaryota</taxon>
        <taxon>Viridiplantae</taxon>
        <taxon>Streptophyta</taxon>
        <taxon>Embryophyta</taxon>
        <taxon>Tracheophyta</taxon>
        <taxon>Spermatophyta</taxon>
        <taxon>Magnoliopsida</taxon>
        <taxon>Ranunculales</taxon>
        <taxon>Papaveraceae</taxon>
        <taxon>Papaveroideae</taxon>
        <taxon>Papaver</taxon>
    </lineage>
</organism>
<proteinExistence type="inferred from homology"/>
<feature type="region of interest" description="Disordered" evidence="2">
    <location>
        <begin position="624"/>
        <end position="682"/>
    </location>
</feature>
<keyword evidence="4" id="KW-1185">Reference proteome</keyword>
<gene>
    <name evidence="3" type="ORF">C5167_012946</name>
</gene>
<name>A0A4Y7IZU8_PAPSO</name>
<dbReference type="EMBL" id="CM010717">
    <property type="protein sequence ID" value="RZC54087.1"/>
    <property type="molecule type" value="Genomic_DNA"/>
</dbReference>
<comment type="similarity">
    <text evidence="1">Belongs to the TCP11 family.</text>
</comment>
<feature type="compositionally biased region" description="Polar residues" evidence="2">
    <location>
        <begin position="633"/>
        <end position="643"/>
    </location>
</feature>
<dbReference type="STRING" id="3469.A0A4Y7IZU8"/>
<evidence type="ECO:0000256" key="1">
    <source>
        <dbReference type="ARBA" id="ARBA00010954"/>
    </source>
</evidence>
<dbReference type="OMA" id="VWNCKDQ"/>
<sequence length="1190" mass="133444">MAAGVELKESTTGDNRVNGIVLDFPTNLSCDSSSSPVKIPRRVKQRLMESKSPSVTTFEDIQAKLKEADHRRQQFHEWLSSKARPKPRSPSWSSSQDDDLAQKLEAKLIAAEQKRLSILAKARKRLVKLDERRQAAKTGAELRYEKEREKLGTKVESRVQQAEENRMLLLKARRQRRAAVKERRDQSLLQRMVQESKYKECVRASICQKRAAAEKKRLGLLEAEKRRTHARLMQVKRVAKFVNHQREIERRRIKDQLEDRLQRAKSQRAEYLRQRGSLHTSVRVNWYEMHKQGDFLSRKLARCWRRFVHLKRTTYTLAKDYDALQIKGKSIKSMPFEKLALLIESSKTIQTVKALLDRFETRFTLSHSSASLSGPSKLDNIDHLLKRLTSPKRRGKPNSSLRKGGPRNKGSSVEATQNPAKVSRYPVRVVLCAYMILGHPDAVFSGHGECELLLAESAAKFVQELEMLIKVVLDGWTKSGSMLPKQTFRSQLEAFDAAWCSYLYRFVVWKVKDARSLEEDLVRAACQLELSMMQKCKLTPEQENVGLSHDKKAIQNQVAEDQRLLREKVQHLSGDDGIERMESALSDTRSRFFEAKENGSPMDTPVAHILSPSLPGSSAALPLHSGSDEVEVSQGSLGASQKPSRVVRSLFKDTSSSPSAEAVLSTTSKSRDSRLESSSDEKLARENEMLVNEIVHENRHAFADSIDISDGDQNGFQSKVRAAMENAFWDGIAESMKQDDPEYGRIIELMKEVRDGLCEMAPQSWKQEIFEAIDLDILTQVLMSGARDMDYLGKILQFALVTLQKLSAAATEDEMKETHKNLLNDLAVASSGSFIESMIKGLRFGLQEIQALKREISKARIKIMEPIIKGPGGLEYLKKAFGGRYGSPSNVSTSLPLTVRWLSSVRGSAEEEWEEHKDSLAALMASQSSTSQGLPPSTSLKTGGKVPTSSNKFEPTFYPQPIRFLCVSLVSSGGQPECKGEKIDVLVRLGLLKLVSKIEGINNENLPETLKLNFSRLRSIQSQLQKIIVISTSILVLRQSLLSKSSYINLSSMEYIVTNSVKAVTELLDSVEDVGIIEIVEKFYEFMEGCEDAEKLQASKEVMASMLLKSLRAGDPVFERVSRAVYVAVRSAVLGGTVAHGRNLAETVLRRVGAAVLVDRVIEIAEVLIIVAKVSGSVHGEWYSQVVSNV</sequence>
<dbReference type="Proteomes" id="UP000316621">
    <property type="component" value="Chromosome 3"/>
</dbReference>
<feature type="compositionally biased region" description="Polar residues" evidence="2">
    <location>
        <begin position="652"/>
        <end position="667"/>
    </location>
</feature>
<accession>A0A4Y7IZU8</accession>
<reference evidence="3 4" key="1">
    <citation type="journal article" date="2018" name="Science">
        <title>The opium poppy genome and morphinan production.</title>
        <authorList>
            <person name="Guo L."/>
            <person name="Winzer T."/>
            <person name="Yang X."/>
            <person name="Li Y."/>
            <person name="Ning Z."/>
            <person name="He Z."/>
            <person name="Teodor R."/>
            <person name="Lu Y."/>
            <person name="Bowser T.A."/>
            <person name="Graham I.A."/>
            <person name="Ye K."/>
        </authorList>
    </citation>
    <scope>NUCLEOTIDE SEQUENCE [LARGE SCALE GENOMIC DNA]</scope>
    <source>
        <strain evidence="4">cv. HN1</strain>
        <tissue evidence="3">Leaves</tissue>
    </source>
</reference>
<feature type="compositionally biased region" description="Basic and acidic residues" evidence="2">
    <location>
        <begin position="669"/>
        <end position="682"/>
    </location>
</feature>
<dbReference type="GO" id="GO:0007165">
    <property type="term" value="P:signal transduction"/>
    <property type="evidence" value="ECO:0007669"/>
    <property type="project" value="TreeGrafter"/>
</dbReference>
<dbReference type="PANTHER" id="PTHR12832">
    <property type="entry name" value="TESTIS-SPECIFIC PROTEIN PBS13 T-COMPLEX 11"/>
    <property type="match status" value="1"/>
</dbReference>
<evidence type="ECO:0008006" key="5">
    <source>
        <dbReference type="Google" id="ProtNLM"/>
    </source>
</evidence>
<feature type="region of interest" description="Disordered" evidence="2">
    <location>
        <begin position="925"/>
        <end position="948"/>
    </location>
</feature>
<dbReference type="InterPro" id="IPR008862">
    <property type="entry name" value="Tcp11"/>
</dbReference>
<feature type="region of interest" description="Disordered" evidence="2">
    <location>
        <begin position="387"/>
        <end position="418"/>
    </location>
</feature>
<evidence type="ECO:0000313" key="3">
    <source>
        <dbReference type="EMBL" id="RZC54087.1"/>
    </source>
</evidence>
<dbReference type="Pfam" id="PF05794">
    <property type="entry name" value="Tcp11"/>
    <property type="match status" value="1"/>
</dbReference>
<dbReference type="Gramene" id="RZC54087">
    <property type="protein sequence ID" value="RZC54087"/>
    <property type="gene ID" value="C5167_012946"/>
</dbReference>
<dbReference type="AlphaFoldDB" id="A0A4Y7IZU8"/>
<feature type="region of interest" description="Disordered" evidence="2">
    <location>
        <begin position="72"/>
        <end position="97"/>
    </location>
</feature>
<evidence type="ECO:0000313" key="4">
    <source>
        <dbReference type="Proteomes" id="UP000316621"/>
    </source>
</evidence>
<dbReference type="PANTHER" id="PTHR12832:SF11">
    <property type="entry name" value="LD23868P"/>
    <property type="match status" value="1"/>
</dbReference>
<protein>
    <recommendedName>
        <fullName evidence="5">T-complex protein 11</fullName>
    </recommendedName>
</protein>
<evidence type="ECO:0000256" key="2">
    <source>
        <dbReference type="SAM" id="MobiDB-lite"/>
    </source>
</evidence>
<feature type="compositionally biased region" description="Polar residues" evidence="2">
    <location>
        <begin position="409"/>
        <end position="418"/>
    </location>
</feature>